<dbReference type="InterPro" id="IPR003953">
    <property type="entry name" value="FAD-dep_OxRdtase_2_FAD-bd"/>
</dbReference>
<feature type="domain" description="FAD-dependent oxidoreductase 2 FAD-binding" evidence="3">
    <location>
        <begin position="5"/>
        <end position="36"/>
    </location>
</feature>
<dbReference type="GO" id="GO:0016491">
    <property type="term" value="F:oxidoreductase activity"/>
    <property type="evidence" value="ECO:0007669"/>
    <property type="project" value="UniProtKB-KW"/>
</dbReference>
<dbReference type="AlphaFoldDB" id="A0A381VHF5"/>
<dbReference type="InterPro" id="IPR036188">
    <property type="entry name" value="FAD/NAD-bd_sf"/>
</dbReference>
<evidence type="ECO:0000256" key="2">
    <source>
        <dbReference type="ARBA" id="ARBA00023002"/>
    </source>
</evidence>
<dbReference type="PROSITE" id="PS51257">
    <property type="entry name" value="PROKAR_LIPOPROTEIN"/>
    <property type="match status" value="1"/>
</dbReference>
<keyword evidence="1" id="KW-0285">Flavoprotein</keyword>
<accession>A0A381VHF5</accession>
<dbReference type="SUPFAM" id="SSF51905">
    <property type="entry name" value="FAD/NAD(P)-binding domain"/>
    <property type="match status" value="1"/>
</dbReference>
<proteinExistence type="predicted"/>
<dbReference type="Pfam" id="PF00890">
    <property type="entry name" value="FAD_binding_2"/>
    <property type="match status" value="1"/>
</dbReference>
<dbReference type="InterPro" id="IPR050407">
    <property type="entry name" value="Geranylgeranyl_reductase"/>
</dbReference>
<dbReference type="PANTHER" id="PTHR42685:SF22">
    <property type="entry name" value="CONDITIONED MEDIUM FACTOR RECEPTOR 1"/>
    <property type="match status" value="1"/>
</dbReference>
<protein>
    <recommendedName>
        <fullName evidence="3">FAD-dependent oxidoreductase 2 FAD-binding domain-containing protein</fullName>
    </recommendedName>
</protein>
<keyword evidence="2" id="KW-0560">Oxidoreductase</keyword>
<dbReference type="PANTHER" id="PTHR42685">
    <property type="entry name" value="GERANYLGERANYL DIPHOSPHATE REDUCTASE"/>
    <property type="match status" value="1"/>
</dbReference>
<evidence type="ECO:0000256" key="1">
    <source>
        <dbReference type="ARBA" id="ARBA00022630"/>
    </source>
</evidence>
<dbReference type="PRINTS" id="PR00420">
    <property type="entry name" value="RNGMNOXGNASE"/>
</dbReference>
<sequence>MRHYDVIIVGGGPAGSACAAQLTASGMKTAVLDLAEFPRLKLCAGWVTPEVLDNLDIEPKHYPYRLNTFEKLRIHIKGLAFNVKTTQHSIRRFEFDNFLLNRCGADIFNHNVKNIQRQNGKYLVDDRFSGDFLIGAGGTRCPVYRTFFRALNPRAKERQIVAYELEFPYEWNDPRCHLWFIENNLPGYSWYVPKKNGYLNCGVGGFADKIKSNGDDIKKHWEQLVHKLESLSMVTGWKSGDAHGYSYFMRSNIDTLRSDNAFIIGDAAGLATLDLGEGIGPAVQSARLATDAIMGETEYSLNTIHAYSPIKPWLRKWLEGRLTKKMLRKKRREDINSAVAH</sequence>
<evidence type="ECO:0000313" key="4">
    <source>
        <dbReference type="EMBL" id="SVA39087.1"/>
    </source>
</evidence>
<evidence type="ECO:0000259" key="3">
    <source>
        <dbReference type="Pfam" id="PF00890"/>
    </source>
</evidence>
<reference evidence="4" key="1">
    <citation type="submission" date="2018-05" db="EMBL/GenBank/DDBJ databases">
        <authorList>
            <person name="Lanie J.A."/>
            <person name="Ng W.-L."/>
            <person name="Kazmierczak K.M."/>
            <person name="Andrzejewski T.M."/>
            <person name="Davidsen T.M."/>
            <person name="Wayne K.J."/>
            <person name="Tettelin H."/>
            <person name="Glass J.I."/>
            <person name="Rusch D."/>
            <person name="Podicherti R."/>
            <person name="Tsui H.-C.T."/>
            <person name="Winkler M.E."/>
        </authorList>
    </citation>
    <scope>NUCLEOTIDE SEQUENCE</scope>
</reference>
<dbReference type="Gene3D" id="3.50.50.60">
    <property type="entry name" value="FAD/NAD(P)-binding domain"/>
    <property type="match status" value="1"/>
</dbReference>
<name>A0A381VHF5_9ZZZZ</name>
<dbReference type="EMBL" id="UINC01008691">
    <property type="protein sequence ID" value="SVA39087.1"/>
    <property type="molecule type" value="Genomic_DNA"/>
</dbReference>
<organism evidence="4">
    <name type="scientific">marine metagenome</name>
    <dbReference type="NCBI Taxonomy" id="408172"/>
    <lineage>
        <taxon>unclassified sequences</taxon>
        <taxon>metagenomes</taxon>
        <taxon>ecological metagenomes</taxon>
    </lineage>
</organism>
<gene>
    <name evidence="4" type="ORF">METZ01_LOCUS91941</name>
</gene>